<evidence type="ECO:0000256" key="7">
    <source>
        <dbReference type="ARBA" id="ARBA00022989"/>
    </source>
</evidence>
<evidence type="ECO:0000256" key="10">
    <source>
        <dbReference type="SAM" id="Phobius"/>
    </source>
</evidence>
<evidence type="ECO:0000313" key="11">
    <source>
        <dbReference type="Proteomes" id="UP000095282"/>
    </source>
</evidence>
<comment type="subunit">
    <text evidence="3">Component of the ER membrane protein complex (EMC).</text>
</comment>
<evidence type="ECO:0000256" key="1">
    <source>
        <dbReference type="ARBA" id="ARBA00004477"/>
    </source>
</evidence>
<sequence>MSLSAWKLDYSYSAKNSCTSDSAFSPPGFYSSAATVQHSAEADRSADQHEHLARKRAWDTAMGPVKSLPMNMFMMYMAGGGVSIFPIMMVGMMLFRPLKALFAVNSTFKPLESPATGNMVIHKIIFCLGNLGAIGLAIYKVHTMGLLPNTPSDWLEFIPQPGRAQYSIIDEVFI</sequence>
<dbReference type="InterPro" id="IPR009445">
    <property type="entry name" value="TMEM85/Emc4"/>
</dbReference>
<keyword evidence="5 10" id="KW-0812">Transmembrane</keyword>
<proteinExistence type="inferred from homology"/>
<dbReference type="AlphaFoldDB" id="A0A1I7T3V6"/>
<evidence type="ECO:0000256" key="3">
    <source>
        <dbReference type="ARBA" id="ARBA00011276"/>
    </source>
</evidence>
<dbReference type="Pfam" id="PF06417">
    <property type="entry name" value="EMC4"/>
    <property type="match status" value="1"/>
</dbReference>
<evidence type="ECO:0000256" key="4">
    <source>
        <dbReference type="ARBA" id="ARBA00020820"/>
    </source>
</evidence>
<keyword evidence="7 10" id="KW-1133">Transmembrane helix</keyword>
<evidence type="ECO:0000256" key="8">
    <source>
        <dbReference type="ARBA" id="ARBA00023136"/>
    </source>
</evidence>
<protein>
    <recommendedName>
        <fullName evidence="4 9">ER membrane protein complex subunit 4</fullName>
    </recommendedName>
</protein>
<dbReference type="Proteomes" id="UP000095282">
    <property type="component" value="Unplaced"/>
</dbReference>
<feature type="transmembrane region" description="Helical" evidence="10">
    <location>
        <begin position="73"/>
        <end position="95"/>
    </location>
</feature>
<evidence type="ECO:0000256" key="9">
    <source>
        <dbReference type="PIRNR" id="PIRNR017207"/>
    </source>
</evidence>
<evidence type="ECO:0000256" key="6">
    <source>
        <dbReference type="ARBA" id="ARBA00022824"/>
    </source>
</evidence>
<keyword evidence="8 9" id="KW-0472">Membrane</keyword>
<organism evidence="11 12">
    <name type="scientific">Caenorhabditis tropicalis</name>
    <dbReference type="NCBI Taxonomy" id="1561998"/>
    <lineage>
        <taxon>Eukaryota</taxon>
        <taxon>Metazoa</taxon>
        <taxon>Ecdysozoa</taxon>
        <taxon>Nematoda</taxon>
        <taxon>Chromadorea</taxon>
        <taxon>Rhabditida</taxon>
        <taxon>Rhabditina</taxon>
        <taxon>Rhabditomorpha</taxon>
        <taxon>Rhabditoidea</taxon>
        <taxon>Rhabditidae</taxon>
        <taxon>Peloderinae</taxon>
        <taxon>Caenorhabditis</taxon>
    </lineage>
</organism>
<evidence type="ECO:0000256" key="5">
    <source>
        <dbReference type="ARBA" id="ARBA00022692"/>
    </source>
</evidence>
<dbReference type="GO" id="GO:0005789">
    <property type="term" value="C:endoplasmic reticulum membrane"/>
    <property type="evidence" value="ECO:0007669"/>
    <property type="project" value="UniProtKB-SubCell"/>
</dbReference>
<dbReference type="PIRSF" id="PIRSF017207">
    <property type="entry name" value="UCP017207_TM-p85"/>
    <property type="match status" value="1"/>
</dbReference>
<name>A0A1I7T3V6_9PELO</name>
<dbReference type="STRING" id="1561998.A0A1I7T3V6"/>
<feature type="transmembrane region" description="Helical" evidence="10">
    <location>
        <begin position="115"/>
        <end position="139"/>
    </location>
</feature>
<evidence type="ECO:0000256" key="2">
    <source>
        <dbReference type="ARBA" id="ARBA00007715"/>
    </source>
</evidence>
<dbReference type="eggNOG" id="KOG3318">
    <property type="taxonomic scope" value="Eukaryota"/>
</dbReference>
<evidence type="ECO:0000313" key="12">
    <source>
        <dbReference type="WBParaSite" id="Csp11.Scaffold494.g2162.t1"/>
    </source>
</evidence>
<keyword evidence="11" id="KW-1185">Reference proteome</keyword>
<reference evidence="12" key="1">
    <citation type="submission" date="2016-11" db="UniProtKB">
        <authorList>
            <consortium name="WormBaseParasite"/>
        </authorList>
    </citation>
    <scope>IDENTIFICATION</scope>
</reference>
<comment type="similarity">
    <text evidence="2 9">Belongs to the EMC4 family.</text>
</comment>
<accession>A0A1I7T3V6</accession>
<dbReference type="WBParaSite" id="Csp11.Scaffold494.g2162.t1">
    <property type="protein sequence ID" value="Csp11.Scaffold494.g2162.t1"/>
    <property type="gene ID" value="Csp11.Scaffold494.g2162"/>
</dbReference>
<keyword evidence="6" id="KW-0256">Endoplasmic reticulum</keyword>
<comment type="subcellular location">
    <subcellularLocation>
        <location evidence="1">Endoplasmic reticulum membrane</location>
        <topology evidence="1">Multi-pass membrane protein</topology>
    </subcellularLocation>
</comment>
<dbReference type="PANTHER" id="PTHR19315">
    <property type="entry name" value="ER MEMBRANE PROTEIN COMPLEX SUBUNIT 4"/>
    <property type="match status" value="1"/>
</dbReference>